<sequence length="178" mass="19563">MLTVSPAQAAYAGNSGAYGTTFVDGAGALTDDFGDHFEELGNSLCYGCSESSNTDIVMLWQSILAAEHLIETYDIDGYFGAQTKAATIEWQKRYGLTADGWVGDATWSKADDRLRWNGSTVHYSSGGLFGYVELHRGDTSKYHDGGAYHLHKVMQGDGVYVFETGTRIYLRSRTISHY</sequence>
<organism evidence="2 3">
    <name type="scientific">Streptomyces dysideae</name>
    <dbReference type="NCBI Taxonomy" id="909626"/>
    <lineage>
        <taxon>Bacteria</taxon>
        <taxon>Bacillati</taxon>
        <taxon>Actinomycetota</taxon>
        <taxon>Actinomycetes</taxon>
        <taxon>Kitasatosporales</taxon>
        <taxon>Streptomycetaceae</taxon>
        <taxon>Streptomyces</taxon>
    </lineage>
</organism>
<protein>
    <recommendedName>
        <fullName evidence="1">Peptidoglycan binding-like domain-containing protein</fullName>
    </recommendedName>
</protein>
<dbReference type="Proteomes" id="UP000053260">
    <property type="component" value="Unassembled WGS sequence"/>
</dbReference>
<accession>A0A117S1M0</accession>
<dbReference type="InterPro" id="IPR036366">
    <property type="entry name" value="PGBDSf"/>
</dbReference>
<dbReference type="OrthoDB" id="5244994at2"/>
<name>A0A117S1M0_9ACTN</name>
<dbReference type="STRING" id="909626.AQJ91_08260"/>
<reference evidence="2 3" key="1">
    <citation type="submission" date="2015-10" db="EMBL/GenBank/DDBJ databases">
        <title>Draft genome sequence of Streptomyces sp. RV15, isolated from a marine sponge.</title>
        <authorList>
            <person name="Ruckert C."/>
            <person name="Abdelmohsen U.R."/>
            <person name="Winkler A."/>
            <person name="Hentschel U."/>
            <person name="Kalinowski J."/>
            <person name="Kampfer P."/>
            <person name="Glaeser S."/>
        </authorList>
    </citation>
    <scope>NUCLEOTIDE SEQUENCE [LARGE SCALE GENOMIC DNA]</scope>
    <source>
        <strain evidence="2 3">RV15</strain>
    </source>
</reference>
<feature type="domain" description="Peptidoglycan binding-like" evidence="1">
    <location>
        <begin position="65"/>
        <end position="108"/>
    </location>
</feature>
<comment type="caution">
    <text evidence="2">The sequence shown here is derived from an EMBL/GenBank/DDBJ whole genome shotgun (WGS) entry which is preliminary data.</text>
</comment>
<dbReference type="EMBL" id="LMXB01000023">
    <property type="protein sequence ID" value="KUO21577.1"/>
    <property type="molecule type" value="Genomic_DNA"/>
</dbReference>
<dbReference type="AlphaFoldDB" id="A0A117S1M0"/>
<proteinExistence type="predicted"/>
<dbReference type="InterPro" id="IPR002477">
    <property type="entry name" value="Peptidoglycan-bd-like"/>
</dbReference>
<dbReference type="RefSeq" id="WP_067017950.1">
    <property type="nucleotide sequence ID" value="NZ_KQ949077.1"/>
</dbReference>
<dbReference type="Gene3D" id="1.10.101.10">
    <property type="entry name" value="PGBD-like superfamily/PGBD"/>
    <property type="match status" value="1"/>
</dbReference>
<evidence type="ECO:0000313" key="3">
    <source>
        <dbReference type="Proteomes" id="UP000053260"/>
    </source>
</evidence>
<keyword evidence="3" id="KW-1185">Reference proteome</keyword>
<evidence type="ECO:0000313" key="2">
    <source>
        <dbReference type="EMBL" id="KUO21577.1"/>
    </source>
</evidence>
<gene>
    <name evidence="2" type="ORF">AQJ91_08260</name>
</gene>
<evidence type="ECO:0000259" key="1">
    <source>
        <dbReference type="Pfam" id="PF01471"/>
    </source>
</evidence>
<dbReference type="Pfam" id="PF01471">
    <property type="entry name" value="PG_binding_1"/>
    <property type="match status" value="1"/>
</dbReference>
<dbReference type="SUPFAM" id="SSF47090">
    <property type="entry name" value="PGBD-like"/>
    <property type="match status" value="1"/>
</dbReference>
<dbReference type="InterPro" id="IPR036365">
    <property type="entry name" value="PGBD-like_sf"/>
</dbReference>